<accession>A0ABS4TFZ7</accession>
<evidence type="ECO:0000256" key="1">
    <source>
        <dbReference type="SAM" id="MobiDB-lite"/>
    </source>
</evidence>
<feature type="transmembrane region" description="Helical" evidence="2">
    <location>
        <begin position="27"/>
        <end position="48"/>
    </location>
</feature>
<dbReference type="EMBL" id="JAGINW010000001">
    <property type="protein sequence ID" value="MBP2323337.1"/>
    <property type="molecule type" value="Genomic_DNA"/>
</dbReference>
<feature type="transmembrane region" description="Helical" evidence="2">
    <location>
        <begin position="60"/>
        <end position="80"/>
    </location>
</feature>
<dbReference type="RefSeq" id="WP_209639575.1">
    <property type="nucleotide sequence ID" value="NZ_JAGINW010000001.1"/>
</dbReference>
<keyword evidence="2" id="KW-0812">Transmembrane</keyword>
<comment type="caution">
    <text evidence="3">The sequence shown here is derived from an EMBL/GenBank/DDBJ whole genome shotgun (WGS) entry which is preliminary data.</text>
</comment>
<evidence type="ECO:0000313" key="3">
    <source>
        <dbReference type="EMBL" id="MBP2323337.1"/>
    </source>
</evidence>
<evidence type="ECO:0000256" key="2">
    <source>
        <dbReference type="SAM" id="Phobius"/>
    </source>
</evidence>
<gene>
    <name evidence="3" type="ORF">JOF56_003722</name>
</gene>
<keyword evidence="4" id="KW-1185">Reference proteome</keyword>
<organism evidence="3 4">
    <name type="scientific">Kibdelosporangium banguiense</name>
    <dbReference type="NCBI Taxonomy" id="1365924"/>
    <lineage>
        <taxon>Bacteria</taxon>
        <taxon>Bacillati</taxon>
        <taxon>Actinomycetota</taxon>
        <taxon>Actinomycetes</taxon>
        <taxon>Pseudonocardiales</taxon>
        <taxon>Pseudonocardiaceae</taxon>
        <taxon>Kibdelosporangium</taxon>
    </lineage>
</organism>
<dbReference type="Gene3D" id="2.160.20.80">
    <property type="entry name" value="E3 ubiquitin-protein ligase SopA"/>
    <property type="match status" value="1"/>
</dbReference>
<protein>
    <submittedName>
        <fullName evidence="3">Uncharacterized protein YjbI with pentapeptide repeats</fullName>
    </submittedName>
</protein>
<sequence length="490" mass="54240">MSEPPVPVPLSPDGLQPRPALTPIPRWVIVVGIPLMMLVAAAAVWLLLKFGLDRDKLDAVRTGGTLGVGLGGVVVLWLAVRRQRSTELDLLQKYEAHVLAERIAAHNEQVAADNRAHQLQVAEDSRLDATERRITDLYVRAADQLGSDKAPVRLAGLYALERLAQDHPRLRQTIVNVLCAYLRMPYTLPVAAPRVPRPLGRRRRIHPGHPTPPPVSTPTTARPVAVEIDRQEREVRLTAQSILTTHLHPGNDPGHPADTFWDDIDIDLTEATLVNLDLTDCKISTATFDKVKFDGPARFNRVKFGGHAWFNDAEFTERAWFDQAAFNGDAAFSKVKFDGNVRFGEAKFVGDAQFREAEFAGDAWFAKVKFGWGLWFSRAKFDGTVRFTEVEFGQDARFNGTRFARAAWFRGATFTEDADFGKSEFGGNALFEGAKFRANAWFDLAAFSARARFDGVQFGAETRFEGATLANGVPRELAAFFPGPPSSADT</sequence>
<proteinExistence type="predicted"/>
<evidence type="ECO:0000313" key="4">
    <source>
        <dbReference type="Proteomes" id="UP001519332"/>
    </source>
</evidence>
<dbReference type="InterPro" id="IPR001646">
    <property type="entry name" value="5peptide_repeat"/>
</dbReference>
<dbReference type="Proteomes" id="UP001519332">
    <property type="component" value="Unassembled WGS sequence"/>
</dbReference>
<keyword evidence="2" id="KW-0472">Membrane</keyword>
<reference evidence="3 4" key="1">
    <citation type="submission" date="2021-03" db="EMBL/GenBank/DDBJ databases">
        <title>Sequencing the genomes of 1000 actinobacteria strains.</title>
        <authorList>
            <person name="Klenk H.-P."/>
        </authorList>
    </citation>
    <scope>NUCLEOTIDE SEQUENCE [LARGE SCALE GENOMIC DNA]</scope>
    <source>
        <strain evidence="3 4">DSM 46670</strain>
    </source>
</reference>
<name>A0ABS4TFZ7_9PSEU</name>
<dbReference type="Pfam" id="PF13576">
    <property type="entry name" value="Pentapeptide_3"/>
    <property type="match status" value="2"/>
</dbReference>
<feature type="region of interest" description="Disordered" evidence="1">
    <location>
        <begin position="201"/>
        <end position="221"/>
    </location>
</feature>
<keyword evidence="2" id="KW-1133">Transmembrane helix</keyword>